<evidence type="ECO:0000256" key="2">
    <source>
        <dbReference type="ARBA" id="ARBA00013169"/>
    </source>
</evidence>
<keyword evidence="3" id="KW-0436">Ligase</keyword>
<dbReference type="InterPro" id="IPR014729">
    <property type="entry name" value="Rossmann-like_a/b/a_fold"/>
</dbReference>
<dbReference type="PANTHER" id="PTHR11946">
    <property type="entry name" value="VALYL-TRNA SYNTHETASES"/>
    <property type="match status" value="1"/>
</dbReference>
<proteinExistence type="inferred from homology"/>
<evidence type="ECO:0000256" key="3">
    <source>
        <dbReference type="ARBA" id="ARBA00022598"/>
    </source>
</evidence>
<feature type="domain" description="Aminoacyl-tRNA synthetase class Ia" evidence="9">
    <location>
        <begin position="153"/>
        <end position="270"/>
    </location>
</feature>
<dbReference type="InterPro" id="IPR002300">
    <property type="entry name" value="aa-tRNA-synth_Ia"/>
</dbReference>
<evidence type="ECO:0000313" key="11">
    <source>
        <dbReference type="Proteomes" id="UP001487740"/>
    </source>
</evidence>
<name>A0AAW0SKE0_SCYPA</name>
<accession>A0AAW0SKE0</accession>
<keyword evidence="5" id="KW-0067">ATP-binding</keyword>
<evidence type="ECO:0000256" key="7">
    <source>
        <dbReference type="ARBA" id="ARBA00023146"/>
    </source>
</evidence>
<reference evidence="10 11" key="1">
    <citation type="submission" date="2023-03" db="EMBL/GenBank/DDBJ databases">
        <title>High-quality genome of Scylla paramamosain provides insights in environmental adaptation.</title>
        <authorList>
            <person name="Zhang L."/>
        </authorList>
    </citation>
    <scope>NUCLEOTIDE SEQUENCE [LARGE SCALE GENOMIC DNA]</scope>
    <source>
        <strain evidence="10">LZ_2023a</strain>
        <tissue evidence="10">Muscle</tissue>
    </source>
</reference>
<keyword evidence="4" id="KW-0547">Nucleotide-binding</keyword>
<dbReference type="GO" id="GO:0005829">
    <property type="term" value="C:cytosol"/>
    <property type="evidence" value="ECO:0007669"/>
    <property type="project" value="TreeGrafter"/>
</dbReference>
<dbReference type="AlphaFoldDB" id="A0AAW0SKE0"/>
<evidence type="ECO:0000259" key="9">
    <source>
        <dbReference type="Pfam" id="PF00133"/>
    </source>
</evidence>
<organism evidence="10 11">
    <name type="scientific">Scylla paramamosain</name>
    <name type="common">Mud crab</name>
    <dbReference type="NCBI Taxonomy" id="85552"/>
    <lineage>
        <taxon>Eukaryota</taxon>
        <taxon>Metazoa</taxon>
        <taxon>Ecdysozoa</taxon>
        <taxon>Arthropoda</taxon>
        <taxon>Crustacea</taxon>
        <taxon>Multicrustacea</taxon>
        <taxon>Malacostraca</taxon>
        <taxon>Eumalacostraca</taxon>
        <taxon>Eucarida</taxon>
        <taxon>Decapoda</taxon>
        <taxon>Pleocyemata</taxon>
        <taxon>Brachyura</taxon>
        <taxon>Eubrachyura</taxon>
        <taxon>Portunoidea</taxon>
        <taxon>Portunidae</taxon>
        <taxon>Portuninae</taxon>
        <taxon>Scylla</taxon>
    </lineage>
</organism>
<keyword evidence="11" id="KW-1185">Reference proteome</keyword>
<dbReference type="InterPro" id="IPR002303">
    <property type="entry name" value="Valyl-tRNA_ligase"/>
</dbReference>
<dbReference type="EMBL" id="JARAKH010000055">
    <property type="protein sequence ID" value="KAK8375231.1"/>
    <property type="molecule type" value="Genomic_DNA"/>
</dbReference>
<dbReference type="GO" id="GO:0004832">
    <property type="term" value="F:valine-tRNA ligase activity"/>
    <property type="evidence" value="ECO:0007669"/>
    <property type="project" value="UniProtKB-EC"/>
</dbReference>
<evidence type="ECO:0000256" key="5">
    <source>
        <dbReference type="ARBA" id="ARBA00022840"/>
    </source>
</evidence>
<keyword evidence="6" id="KW-0648">Protein biosynthesis</keyword>
<evidence type="ECO:0000256" key="8">
    <source>
        <dbReference type="ARBA" id="ARBA00029936"/>
    </source>
</evidence>
<dbReference type="Gene3D" id="3.40.50.620">
    <property type="entry name" value="HUPs"/>
    <property type="match status" value="2"/>
</dbReference>
<dbReference type="PANTHER" id="PTHR11946:SF109">
    <property type="entry name" value="VALINE--TRNA LIGASE"/>
    <property type="match status" value="1"/>
</dbReference>
<evidence type="ECO:0000313" key="10">
    <source>
        <dbReference type="EMBL" id="KAK8375231.1"/>
    </source>
</evidence>
<dbReference type="Pfam" id="PF00133">
    <property type="entry name" value="tRNA-synt_1"/>
    <property type="match status" value="1"/>
</dbReference>
<dbReference type="SUPFAM" id="SSF52374">
    <property type="entry name" value="Nucleotidylyl transferase"/>
    <property type="match status" value="1"/>
</dbReference>
<dbReference type="GO" id="GO:0006438">
    <property type="term" value="P:valyl-tRNA aminoacylation"/>
    <property type="evidence" value="ECO:0007669"/>
    <property type="project" value="InterPro"/>
</dbReference>
<gene>
    <name evidence="10" type="ORF">O3P69_020299</name>
</gene>
<sequence>MQRETGLCVCLYILTEAFVRPYDAGLVYRKEALVNWCCSLQSAILDIEVDHLHLTGPTELAVPGYSKPVSFGKMWDFPYRLADSGGHGIASWTTSQTGVSPSSSGGATECQCTTLLQQMARRCGWRLLGGGCKAEGCGEGRRKIWTPVSPLASPFASLGWPGQGRGETMPDLARFYATTLKTGHGILLWVAQVVMPGLDLTGRLSFETVLLHGLQGDGGGHKTSKSWGSVIDPLDVISGVSLEVLCERSPTGIPECGADALRSTLCSTNFRTAHPVLQPQGTHLSFSSHGCLASSLQHHHHHHHHHCCHHLRGGETVMWLRVARFGGLQRAAQSEACGIEGQLLIIKLT</sequence>
<comment type="similarity">
    <text evidence="1">Belongs to the class-I aminoacyl-tRNA synthetase family.</text>
</comment>
<dbReference type="EC" id="6.1.1.9" evidence="2"/>
<comment type="caution">
    <text evidence="10">The sequence shown here is derived from an EMBL/GenBank/DDBJ whole genome shotgun (WGS) entry which is preliminary data.</text>
</comment>
<protein>
    <recommendedName>
        <fullName evidence="2">valine--tRNA ligase</fullName>
        <ecNumber evidence="2">6.1.1.9</ecNumber>
    </recommendedName>
    <alternativeName>
        <fullName evidence="8">Valyl-tRNA synthetase</fullName>
    </alternativeName>
</protein>
<keyword evidence="7" id="KW-0030">Aminoacyl-tRNA synthetase</keyword>
<dbReference type="GO" id="GO:0005524">
    <property type="term" value="F:ATP binding"/>
    <property type="evidence" value="ECO:0007669"/>
    <property type="project" value="UniProtKB-KW"/>
</dbReference>
<evidence type="ECO:0000256" key="4">
    <source>
        <dbReference type="ARBA" id="ARBA00022741"/>
    </source>
</evidence>
<evidence type="ECO:0000256" key="6">
    <source>
        <dbReference type="ARBA" id="ARBA00022917"/>
    </source>
</evidence>
<dbReference type="Proteomes" id="UP001487740">
    <property type="component" value="Unassembled WGS sequence"/>
</dbReference>
<evidence type="ECO:0000256" key="1">
    <source>
        <dbReference type="ARBA" id="ARBA00005594"/>
    </source>
</evidence>